<organism evidence="1">
    <name type="scientific">Anguilla anguilla</name>
    <name type="common">European freshwater eel</name>
    <name type="synonym">Muraena anguilla</name>
    <dbReference type="NCBI Taxonomy" id="7936"/>
    <lineage>
        <taxon>Eukaryota</taxon>
        <taxon>Metazoa</taxon>
        <taxon>Chordata</taxon>
        <taxon>Craniata</taxon>
        <taxon>Vertebrata</taxon>
        <taxon>Euteleostomi</taxon>
        <taxon>Actinopterygii</taxon>
        <taxon>Neopterygii</taxon>
        <taxon>Teleostei</taxon>
        <taxon>Anguilliformes</taxon>
        <taxon>Anguillidae</taxon>
        <taxon>Anguilla</taxon>
    </lineage>
</organism>
<sequence>MLGVQDTGLVLRKALYSVLTETDTCNFRKRFQTELLQSQKFTQTGLRYNTVNWQEEWEKIVERASPENQTAVASK</sequence>
<protein>
    <submittedName>
        <fullName evidence="1">Uncharacterized protein</fullName>
    </submittedName>
</protein>
<dbReference type="EMBL" id="GBXM01025228">
    <property type="protein sequence ID" value="JAH83349.1"/>
    <property type="molecule type" value="Transcribed_RNA"/>
</dbReference>
<name>A0A0E9VYY7_ANGAN</name>
<proteinExistence type="predicted"/>
<accession>A0A0E9VYY7</accession>
<dbReference type="AlphaFoldDB" id="A0A0E9VYY7"/>
<reference evidence="1" key="2">
    <citation type="journal article" date="2015" name="Fish Shellfish Immunol.">
        <title>Early steps in the European eel (Anguilla anguilla)-Vibrio vulnificus interaction in the gills: Role of the RtxA13 toxin.</title>
        <authorList>
            <person name="Callol A."/>
            <person name="Pajuelo D."/>
            <person name="Ebbesson L."/>
            <person name="Teles M."/>
            <person name="MacKenzie S."/>
            <person name="Amaro C."/>
        </authorList>
    </citation>
    <scope>NUCLEOTIDE SEQUENCE</scope>
</reference>
<reference evidence="1" key="1">
    <citation type="submission" date="2014-11" db="EMBL/GenBank/DDBJ databases">
        <authorList>
            <person name="Amaro Gonzalez C."/>
        </authorList>
    </citation>
    <scope>NUCLEOTIDE SEQUENCE</scope>
</reference>
<evidence type="ECO:0000313" key="1">
    <source>
        <dbReference type="EMBL" id="JAH83349.1"/>
    </source>
</evidence>